<dbReference type="AlphaFoldDB" id="A0A7S8IFD8"/>
<dbReference type="PANTHER" id="PTHR12110:SF41">
    <property type="entry name" value="INOSOSE DEHYDRATASE"/>
    <property type="match status" value="1"/>
</dbReference>
<evidence type="ECO:0000313" key="3">
    <source>
        <dbReference type="Proteomes" id="UP000594468"/>
    </source>
</evidence>
<accession>A0A7S8IFD8</accession>
<evidence type="ECO:0000313" key="2">
    <source>
        <dbReference type="EMBL" id="QPC84630.1"/>
    </source>
</evidence>
<proteinExistence type="predicted"/>
<feature type="domain" description="Xylose isomerase-like TIM barrel" evidence="1">
    <location>
        <begin position="28"/>
        <end position="232"/>
    </location>
</feature>
<dbReference type="KEGG" id="pmet:G4Y79_09710"/>
<dbReference type="EMBL" id="CP062983">
    <property type="protein sequence ID" value="QPC84630.1"/>
    <property type="molecule type" value="Genomic_DNA"/>
</dbReference>
<dbReference type="InterPro" id="IPR036237">
    <property type="entry name" value="Xyl_isomerase-like_sf"/>
</dbReference>
<protein>
    <submittedName>
        <fullName evidence="2">Sugar phosphate isomerase/epimerase</fullName>
    </submittedName>
</protein>
<dbReference type="Pfam" id="PF01261">
    <property type="entry name" value="AP_endonuc_2"/>
    <property type="match status" value="1"/>
</dbReference>
<dbReference type="InterPro" id="IPR013022">
    <property type="entry name" value="Xyl_isomerase-like_TIM-brl"/>
</dbReference>
<dbReference type="PANTHER" id="PTHR12110">
    <property type="entry name" value="HYDROXYPYRUVATE ISOMERASE"/>
    <property type="match status" value="1"/>
</dbReference>
<keyword evidence="3" id="KW-1185">Reference proteome</keyword>
<gene>
    <name evidence="2" type="ORF">G4Y79_09710</name>
</gene>
<sequence>MQKPVLAAQLYTIRDYTKTVDDFAASMKKIAEIGYTAVQVSAIGPISHEDVWRIVQDNGLTICITHIPYDRLLNDLDDVIAQHKLWQTKHVAIGSMPAEFRSSGEEGYQRFVAFANETGEKLYDAGLTFSYHNHSFEFVKFGGRSGLEFIYEESDPRYLKAELDTYWVQHGGSDPAAWIKKLKDRMPVVHLKDMVMHDVDPNKIERGVEQIMAEVGEGNLNWPSILQACEEAHVEWYAVEQDICQRDPFESLTISYNNLKVMGLS</sequence>
<name>A0A7S8IFD8_9CHLR</name>
<dbReference type="RefSeq" id="WP_195172693.1">
    <property type="nucleotide sequence ID" value="NZ_CP062983.1"/>
</dbReference>
<reference evidence="2 3" key="1">
    <citation type="submission" date="2020-02" db="EMBL/GenBank/DDBJ databases">
        <authorList>
            <person name="Zheng R.K."/>
            <person name="Sun C.M."/>
        </authorList>
    </citation>
    <scope>NUCLEOTIDE SEQUENCE [LARGE SCALE GENOMIC DNA]</scope>
    <source>
        <strain evidence="3">rifampicinis</strain>
    </source>
</reference>
<keyword evidence="2" id="KW-0413">Isomerase</keyword>
<dbReference type="GO" id="GO:0016853">
    <property type="term" value="F:isomerase activity"/>
    <property type="evidence" value="ECO:0007669"/>
    <property type="project" value="UniProtKB-KW"/>
</dbReference>
<dbReference type="SUPFAM" id="SSF51658">
    <property type="entry name" value="Xylose isomerase-like"/>
    <property type="match status" value="1"/>
</dbReference>
<organism evidence="2 3">
    <name type="scientific">Phototrophicus methaneseepsis</name>
    <dbReference type="NCBI Taxonomy" id="2710758"/>
    <lineage>
        <taxon>Bacteria</taxon>
        <taxon>Bacillati</taxon>
        <taxon>Chloroflexota</taxon>
        <taxon>Candidatus Thermofontia</taxon>
        <taxon>Phototrophicales</taxon>
        <taxon>Phototrophicaceae</taxon>
        <taxon>Phototrophicus</taxon>
    </lineage>
</organism>
<dbReference type="Proteomes" id="UP000594468">
    <property type="component" value="Chromosome"/>
</dbReference>
<dbReference type="InterPro" id="IPR050312">
    <property type="entry name" value="IolE/XylAMocC-like"/>
</dbReference>
<dbReference type="Gene3D" id="3.20.20.150">
    <property type="entry name" value="Divalent-metal-dependent TIM barrel enzymes"/>
    <property type="match status" value="1"/>
</dbReference>
<evidence type="ECO:0000259" key="1">
    <source>
        <dbReference type="Pfam" id="PF01261"/>
    </source>
</evidence>